<dbReference type="RefSeq" id="XP_007287966.1">
    <property type="nucleotide sequence ID" value="XM_007287904.1"/>
</dbReference>
<evidence type="ECO:0000256" key="1">
    <source>
        <dbReference type="PROSITE-ProRule" id="PRU00042"/>
    </source>
</evidence>
<keyword evidence="1" id="KW-0863">Zinc-finger</keyword>
<evidence type="ECO:0000259" key="3">
    <source>
        <dbReference type="PROSITE" id="PS50157"/>
    </source>
</evidence>
<dbReference type="OrthoDB" id="10468980at2759"/>
<dbReference type="AlphaFoldDB" id="K1Y6Z0"/>
<evidence type="ECO:0000256" key="2">
    <source>
        <dbReference type="SAM" id="MobiDB-lite"/>
    </source>
</evidence>
<dbReference type="PROSITE" id="PS50157">
    <property type="entry name" value="ZINC_FINGER_C2H2_2"/>
    <property type="match status" value="1"/>
</dbReference>
<dbReference type="Proteomes" id="UP000006753">
    <property type="component" value="Unassembled WGS sequence"/>
</dbReference>
<organism evidence="4 5">
    <name type="scientific">Marssonina brunnea f. sp. multigermtubi (strain MB_m1)</name>
    <name type="common">Marssonina leaf spot fungus</name>
    <dbReference type="NCBI Taxonomy" id="1072389"/>
    <lineage>
        <taxon>Eukaryota</taxon>
        <taxon>Fungi</taxon>
        <taxon>Dikarya</taxon>
        <taxon>Ascomycota</taxon>
        <taxon>Pezizomycotina</taxon>
        <taxon>Leotiomycetes</taxon>
        <taxon>Helotiales</taxon>
        <taxon>Drepanopezizaceae</taxon>
        <taxon>Drepanopeziza</taxon>
    </lineage>
</organism>
<name>K1Y6Z0_MARBU</name>
<feature type="region of interest" description="Disordered" evidence="2">
    <location>
        <begin position="103"/>
        <end position="131"/>
    </location>
</feature>
<evidence type="ECO:0000313" key="5">
    <source>
        <dbReference type="Proteomes" id="UP000006753"/>
    </source>
</evidence>
<dbReference type="EMBL" id="JH921428">
    <property type="protein sequence ID" value="EKD20964.1"/>
    <property type="molecule type" value="Genomic_DNA"/>
</dbReference>
<evidence type="ECO:0000313" key="4">
    <source>
        <dbReference type="EMBL" id="EKD20964.1"/>
    </source>
</evidence>
<gene>
    <name evidence="4" type="ORF">MBM_00077</name>
</gene>
<proteinExistence type="predicted"/>
<dbReference type="GeneID" id="18756012"/>
<keyword evidence="1" id="KW-0479">Metal-binding</keyword>
<keyword evidence="1" id="KW-0862">Zinc</keyword>
<reference evidence="4 5" key="1">
    <citation type="journal article" date="2012" name="BMC Genomics">
        <title>Sequencing the genome of Marssonina brunnea reveals fungus-poplar co-evolution.</title>
        <authorList>
            <person name="Zhu S."/>
            <person name="Cao Y.-Z."/>
            <person name="Jiang C."/>
            <person name="Tan B.-Y."/>
            <person name="Wang Z."/>
            <person name="Feng S."/>
            <person name="Zhang L."/>
            <person name="Su X.-H."/>
            <person name="Brejova B."/>
            <person name="Vinar T."/>
            <person name="Xu M."/>
            <person name="Wang M.-X."/>
            <person name="Zhang S.-G."/>
            <person name="Huang M.-R."/>
            <person name="Wu R."/>
            <person name="Zhou Y."/>
        </authorList>
    </citation>
    <scope>NUCLEOTIDE SEQUENCE [LARGE SCALE GENOMIC DNA]</scope>
    <source>
        <strain evidence="4 5">MB_m1</strain>
    </source>
</reference>
<dbReference type="HOGENOM" id="CLU_1001434_0_0_1"/>
<dbReference type="KEGG" id="mbe:MBM_00077"/>
<sequence length="278" mass="28505">MGRPTATGRVEKVAAPGEGGRQNTRAAVRRSARRDDEDEGDEVPQAGPFVAAGPPTVVGPQTVAGPPTVAGPSSVASATMTRDTTAAADTTVSQAAPAAVTHSFSQNPYGKPARTPLPSGRITAAPTTSATSAAPAATAPAIMANVPNAFATAIAPATLAPATAGAQVAQAVAGVAAPAIPLKYAQHSTPPQPGAPIPGANVVSSHYYCTFQGCTKHFDNDRGYKRHYNVEHLGNRWYCLVAGCGWNIYEYRKADVRAHNAKENAAEVAAGRQPTHPQ</sequence>
<dbReference type="GO" id="GO:0008270">
    <property type="term" value="F:zinc ion binding"/>
    <property type="evidence" value="ECO:0007669"/>
    <property type="project" value="UniProtKB-KW"/>
</dbReference>
<dbReference type="InterPro" id="IPR013087">
    <property type="entry name" value="Znf_C2H2_type"/>
</dbReference>
<accession>K1Y6Z0</accession>
<feature type="domain" description="C2H2-type" evidence="3">
    <location>
        <begin position="207"/>
        <end position="237"/>
    </location>
</feature>
<dbReference type="InParanoid" id="K1Y6Z0"/>
<feature type="region of interest" description="Disordered" evidence="2">
    <location>
        <begin position="1"/>
        <end position="75"/>
    </location>
</feature>
<keyword evidence="5" id="KW-1185">Reference proteome</keyword>
<protein>
    <recommendedName>
        <fullName evidence="3">C2H2-type domain-containing protein</fullName>
    </recommendedName>
</protein>
<dbReference type="PROSITE" id="PS00028">
    <property type="entry name" value="ZINC_FINGER_C2H2_1"/>
    <property type="match status" value="1"/>
</dbReference>